<organism evidence="11 12">
    <name type="scientific">Arthrobacter glacialis</name>
    <dbReference type="NCBI Taxonomy" id="1664"/>
    <lineage>
        <taxon>Bacteria</taxon>
        <taxon>Bacillati</taxon>
        <taxon>Actinomycetota</taxon>
        <taxon>Actinomycetes</taxon>
        <taxon>Micrococcales</taxon>
        <taxon>Micrococcaceae</taxon>
        <taxon>Arthrobacter</taxon>
    </lineage>
</organism>
<keyword evidence="4" id="KW-0808">Transferase</keyword>
<dbReference type="EMBL" id="PPXC01000003">
    <property type="protein sequence ID" value="POH74414.1"/>
    <property type="molecule type" value="Genomic_DNA"/>
</dbReference>
<evidence type="ECO:0000256" key="6">
    <source>
        <dbReference type="ARBA" id="ARBA00022777"/>
    </source>
</evidence>
<evidence type="ECO:0000256" key="2">
    <source>
        <dbReference type="ARBA" id="ARBA00012438"/>
    </source>
</evidence>
<proteinExistence type="predicted"/>
<evidence type="ECO:0000256" key="5">
    <source>
        <dbReference type="ARBA" id="ARBA00022741"/>
    </source>
</evidence>
<dbReference type="RefSeq" id="WP_103464461.1">
    <property type="nucleotide sequence ID" value="NZ_PPXC01000003.1"/>
</dbReference>
<protein>
    <recommendedName>
        <fullName evidence="2">histidine kinase</fullName>
        <ecNumber evidence="2">2.7.13.3</ecNumber>
    </recommendedName>
</protein>
<dbReference type="PANTHER" id="PTHR24421">
    <property type="entry name" value="NITRATE/NITRITE SENSOR PROTEIN NARX-RELATED"/>
    <property type="match status" value="1"/>
</dbReference>
<feature type="transmembrane region" description="Helical" evidence="9">
    <location>
        <begin position="12"/>
        <end position="35"/>
    </location>
</feature>
<sequence length="406" mass="42646">MNTKKLLDGSVWRTVLLVIVVAAADVLLSVISIGLGMDSGSVPDPEHAGIEWARFGFAPLLAPVAAVALIWRHRFPKSVAALTAVLGALSFSGIAFFVALFLLAKRQLSWWVAVIVALSIGAEALLGMGPWGWDVALVGVVLLVAIAGWGAYRGQRARLRQSRLVSLKERAGRVEAERIADIETSKLAERHRIAREMRDTLAHRMSLVAVQAAALQVDAPDAETAEAATLIRETAHAALGELRDVLGVLRESGASHAALARTAPSGIEEIAGLVAEWRQAGLNVGYTPNPTLGNGIPDAPSRAAYRVVQEGMTNVARHAPEAAAAVTLERRSTESGGSVLHISVVNGPSGPGAPALGAGLGLIGLAERVQLLGGTVDHRPTESGFELRAVIPLQQQGKQEFTGDAL</sequence>
<dbReference type="GO" id="GO:0000155">
    <property type="term" value="F:phosphorelay sensor kinase activity"/>
    <property type="evidence" value="ECO:0007669"/>
    <property type="project" value="InterPro"/>
</dbReference>
<dbReference type="GO" id="GO:0016020">
    <property type="term" value="C:membrane"/>
    <property type="evidence" value="ECO:0007669"/>
    <property type="project" value="InterPro"/>
</dbReference>
<gene>
    <name evidence="11" type="ORF">CVS27_04005</name>
</gene>
<keyword evidence="7" id="KW-0067">ATP-binding</keyword>
<dbReference type="InterPro" id="IPR011712">
    <property type="entry name" value="Sig_transdc_His_kin_sub3_dim/P"/>
</dbReference>
<evidence type="ECO:0000256" key="9">
    <source>
        <dbReference type="SAM" id="Phobius"/>
    </source>
</evidence>
<evidence type="ECO:0000256" key="4">
    <source>
        <dbReference type="ARBA" id="ARBA00022679"/>
    </source>
</evidence>
<keyword evidence="8" id="KW-0902">Two-component regulatory system</keyword>
<feature type="transmembrane region" description="Helical" evidence="9">
    <location>
        <begin position="110"/>
        <end position="129"/>
    </location>
</feature>
<feature type="transmembrane region" description="Helical" evidence="9">
    <location>
        <begin position="135"/>
        <end position="152"/>
    </location>
</feature>
<dbReference type="InterPro" id="IPR036890">
    <property type="entry name" value="HATPase_C_sf"/>
</dbReference>
<evidence type="ECO:0000313" key="11">
    <source>
        <dbReference type="EMBL" id="POH74414.1"/>
    </source>
</evidence>
<reference evidence="11 12" key="1">
    <citation type="submission" date="2018-01" db="EMBL/GenBank/DDBJ databases">
        <title>Arthrobacter sp. nov., from glaciers in China.</title>
        <authorList>
            <person name="Liu Q."/>
            <person name="Xin Y.-H."/>
        </authorList>
    </citation>
    <scope>NUCLEOTIDE SEQUENCE [LARGE SCALE GENOMIC DNA]</scope>
    <source>
        <strain evidence="11 12">HLT2-12-2</strain>
    </source>
</reference>
<keyword evidence="3" id="KW-0597">Phosphoprotein</keyword>
<evidence type="ECO:0000256" key="1">
    <source>
        <dbReference type="ARBA" id="ARBA00000085"/>
    </source>
</evidence>
<evidence type="ECO:0000259" key="10">
    <source>
        <dbReference type="Pfam" id="PF07730"/>
    </source>
</evidence>
<evidence type="ECO:0000256" key="3">
    <source>
        <dbReference type="ARBA" id="ARBA00022553"/>
    </source>
</evidence>
<evidence type="ECO:0000256" key="7">
    <source>
        <dbReference type="ARBA" id="ARBA00022840"/>
    </source>
</evidence>
<feature type="domain" description="Signal transduction histidine kinase subgroup 3 dimerisation and phosphoacceptor" evidence="10">
    <location>
        <begin position="189"/>
        <end position="252"/>
    </location>
</feature>
<dbReference type="GO" id="GO:0046983">
    <property type="term" value="F:protein dimerization activity"/>
    <property type="evidence" value="ECO:0007669"/>
    <property type="project" value="InterPro"/>
</dbReference>
<evidence type="ECO:0000256" key="8">
    <source>
        <dbReference type="ARBA" id="ARBA00023012"/>
    </source>
</evidence>
<keyword evidence="9" id="KW-0472">Membrane</keyword>
<name>A0A2S3ZZ86_ARTGL</name>
<accession>A0A2S3ZZ86</accession>
<dbReference type="Gene3D" id="3.30.565.10">
    <property type="entry name" value="Histidine kinase-like ATPase, C-terminal domain"/>
    <property type="match status" value="1"/>
</dbReference>
<comment type="catalytic activity">
    <reaction evidence="1">
        <text>ATP + protein L-histidine = ADP + protein N-phospho-L-histidine.</text>
        <dbReference type="EC" id="2.7.13.3"/>
    </reaction>
</comment>
<feature type="transmembrane region" description="Helical" evidence="9">
    <location>
        <begin position="79"/>
        <end position="103"/>
    </location>
</feature>
<evidence type="ECO:0000313" key="12">
    <source>
        <dbReference type="Proteomes" id="UP000237061"/>
    </source>
</evidence>
<dbReference type="Pfam" id="PF07730">
    <property type="entry name" value="HisKA_3"/>
    <property type="match status" value="1"/>
</dbReference>
<comment type="caution">
    <text evidence="11">The sequence shown here is derived from an EMBL/GenBank/DDBJ whole genome shotgun (WGS) entry which is preliminary data.</text>
</comment>
<keyword evidence="6" id="KW-0418">Kinase</keyword>
<keyword evidence="12" id="KW-1185">Reference proteome</keyword>
<keyword evidence="9" id="KW-0812">Transmembrane</keyword>
<dbReference type="Proteomes" id="UP000237061">
    <property type="component" value="Unassembled WGS sequence"/>
</dbReference>
<dbReference type="PANTHER" id="PTHR24421:SF10">
    <property type="entry name" value="NITRATE_NITRITE SENSOR PROTEIN NARQ"/>
    <property type="match status" value="1"/>
</dbReference>
<dbReference type="InterPro" id="IPR050482">
    <property type="entry name" value="Sensor_HK_TwoCompSys"/>
</dbReference>
<dbReference type="Gene3D" id="1.20.5.1930">
    <property type="match status" value="1"/>
</dbReference>
<feature type="transmembrane region" description="Helical" evidence="9">
    <location>
        <begin position="55"/>
        <end position="73"/>
    </location>
</feature>
<keyword evidence="9" id="KW-1133">Transmembrane helix</keyword>
<keyword evidence="5" id="KW-0547">Nucleotide-binding</keyword>
<dbReference type="AlphaFoldDB" id="A0A2S3ZZ86"/>
<dbReference type="EC" id="2.7.13.3" evidence="2"/>
<dbReference type="GO" id="GO:0005524">
    <property type="term" value="F:ATP binding"/>
    <property type="evidence" value="ECO:0007669"/>
    <property type="project" value="UniProtKB-KW"/>
</dbReference>